<comment type="caution">
    <text evidence="1">The sequence shown here is derived from an EMBL/GenBank/DDBJ whole genome shotgun (WGS) entry which is preliminary data.</text>
</comment>
<evidence type="ECO:0000313" key="2">
    <source>
        <dbReference type="Proteomes" id="UP001161017"/>
    </source>
</evidence>
<dbReference type="EMBL" id="JAPUFD010000009">
    <property type="protein sequence ID" value="MDI1489149.1"/>
    <property type="molecule type" value="Genomic_DNA"/>
</dbReference>
<protein>
    <submittedName>
        <fullName evidence="1">Uncharacterized protein</fullName>
    </submittedName>
</protein>
<accession>A0AA43TV98</accession>
<name>A0AA43TV98_9LECA</name>
<dbReference type="AlphaFoldDB" id="A0AA43TV98"/>
<sequence>MAMSITAIHSRQPLATLPLPTEVRLMVYDCLFSKLYVVIWRSGIDGPPAPSLNILRVSSATKKEASEVLYGKSTFLFDAGNYHPVPRPIYNGKTSGLKNVGIRLFHYWVPTQGYERITAITNRLIRVLTSNPGLERFEIFTSHKSPGPGSAAWRRLAGLKSFGLLGKAKEITVNAQAWFDCDCSSDSDEDAQDQDHFAGLDPFGEVWSVLKRDFEETLGPDIHVEVKSEVNFDEADRTGDYVFKATVRPNQPSAWLR</sequence>
<organism evidence="1 2">
    <name type="scientific">Ramalina farinacea</name>
    <dbReference type="NCBI Taxonomy" id="258253"/>
    <lineage>
        <taxon>Eukaryota</taxon>
        <taxon>Fungi</taxon>
        <taxon>Dikarya</taxon>
        <taxon>Ascomycota</taxon>
        <taxon>Pezizomycotina</taxon>
        <taxon>Lecanoromycetes</taxon>
        <taxon>OSLEUM clade</taxon>
        <taxon>Lecanoromycetidae</taxon>
        <taxon>Lecanorales</taxon>
        <taxon>Lecanorineae</taxon>
        <taxon>Ramalinaceae</taxon>
        <taxon>Ramalina</taxon>
    </lineage>
</organism>
<gene>
    <name evidence="1" type="ORF">OHK93_008427</name>
</gene>
<keyword evidence="2" id="KW-1185">Reference proteome</keyword>
<proteinExistence type="predicted"/>
<evidence type="ECO:0000313" key="1">
    <source>
        <dbReference type="EMBL" id="MDI1489149.1"/>
    </source>
</evidence>
<dbReference type="Proteomes" id="UP001161017">
    <property type="component" value="Unassembled WGS sequence"/>
</dbReference>
<reference evidence="1" key="1">
    <citation type="journal article" date="2023" name="Genome Biol. Evol.">
        <title>First Whole Genome Sequence and Flow Cytometry Genome Size Data for the Lichen-Forming Fungus Ramalina farinacea (Ascomycota).</title>
        <authorList>
            <person name="Llewellyn T."/>
            <person name="Mian S."/>
            <person name="Hill R."/>
            <person name="Leitch I.J."/>
            <person name="Gaya E."/>
        </authorList>
    </citation>
    <scope>NUCLEOTIDE SEQUENCE</scope>
    <source>
        <strain evidence="1">LIQ254RAFAR</strain>
    </source>
</reference>